<dbReference type="EMBL" id="VLJN01000034">
    <property type="protein sequence ID" value="TWG81785.1"/>
    <property type="molecule type" value="Genomic_DNA"/>
</dbReference>
<dbReference type="Proteomes" id="UP000318141">
    <property type="component" value="Unassembled WGS sequence"/>
</dbReference>
<evidence type="ECO:0000256" key="2">
    <source>
        <dbReference type="SAM" id="Phobius"/>
    </source>
</evidence>
<keyword evidence="2" id="KW-0812">Transmembrane</keyword>
<reference evidence="3 4" key="1">
    <citation type="submission" date="2019-07" db="EMBL/GenBank/DDBJ databases">
        <title>Genome sequencing of lignin-degrading bacterial isolates.</title>
        <authorList>
            <person name="Gladden J."/>
        </authorList>
    </citation>
    <scope>NUCLEOTIDE SEQUENCE [LARGE SCALE GENOMIC DNA]</scope>
    <source>
        <strain evidence="3 4">J11</strain>
    </source>
</reference>
<sequence>MLEGNVMRNVCDFVGRALASGSCASALSTIALACSGHLECGRAFAPVNAVSHWIWGDRAIHADRPAWRHTAVGYVIHHAMSVFWAAFYEGWVHGAPSRRRPGPAIAAGLAVAAAACFVDLKLTPRRLTPGFERRLSPLSLAFVYLAFGLALPLITLWRPRQTDERQGGDARDVPGTEASGTDRQRDGEGLTRAGQR</sequence>
<protein>
    <submittedName>
        <fullName evidence="3">Uncharacterized protein</fullName>
    </submittedName>
</protein>
<comment type="caution">
    <text evidence="3">The sequence shown here is derived from an EMBL/GenBank/DDBJ whole genome shotgun (WGS) entry which is preliminary data.</text>
</comment>
<feature type="transmembrane region" description="Helical" evidence="2">
    <location>
        <begin position="135"/>
        <end position="157"/>
    </location>
</feature>
<evidence type="ECO:0000313" key="4">
    <source>
        <dbReference type="Proteomes" id="UP000318141"/>
    </source>
</evidence>
<feature type="compositionally biased region" description="Basic and acidic residues" evidence="1">
    <location>
        <begin position="162"/>
        <end position="189"/>
    </location>
</feature>
<gene>
    <name evidence="3" type="ORF">L602_000400001040</name>
</gene>
<evidence type="ECO:0000256" key="1">
    <source>
        <dbReference type="SAM" id="MobiDB-lite"/>
    </source>
</evidence>
<dbReference type="AlphaFoldDB" id="A0A562B9C0"/>
<keyword evidence="2" id="KW-1133">Transmembrane helix</keyword>
<feature type="region of interest" description="Disordered" evidence="1">
    <location>
        <begin position="162"/>
        <end position="196"/>
    </location>
</feature>
<feature type="transmembrane region" description="Helical" evidence="2">
    <location>
        <begin position="104"/>
        <end position="123"/>
    </location>
</feature>
<organism evidence="3 4">
    <name type="scientific">Cupriavidus gilardii J11</name>
    <dbReference type="NCBI Taxonomy" id="936133"/>
    <lineage>
        <taxon>Bacteria</taxon>
        <taxon>Pseudomonadati</taxon>
        <taxon>Pseudomonadota</taxon>
        <taxon>Betaproteobacteria</taxon>
        <taxon>Burkholderiales</taxon>
        <taxon>Burkholderiaceae</taxon>
        <taxon>Cupriavidus</taxon>
    </lineage>
</organism>
<proteinExistence type="predicted"/>
<feature type="transmembrane region" description="Helical" evidence="2">
    <location>
        <begin position="71"/>
        <end position="92"/>
    </location>
</feature>
<name>A0A562B9C0_9BURK</name>
<evidence type="ECO:0000313" key="3">
    <source>
        <dbReference type="EMBL" id="TWG81785.1"/>
    </source>
</evidence>
<accession>A0A562B9C0</accession>
<keyword evidence="4" id="KW-1185">Reference proteome</keyword>
<keyword evidence="2" id="KW-0472">Membrane</keyword>